<dbReference type="Proteomes" id="UP000639772">
    <property type="component" value="Unassembled WGS sequence"/>
</dbReference>
<dbReference type="EMBL" id="JADCNL010000004">
    <property type="protein sequence ID" value="KAG0485587.1"/>
    <property type="molecule type" value="Genomic_DNA"/>
</dbReference>
<dbReference type="OrthoDB" id="753427at2759"/>
<name>A0A835R872_VANPL</name>
<sequence>MSKKPYDPIPSKETKTKERFDCVFVNLDEVSGIDYLEQDSLHQQHDGKLMQTNDVSEGSLKDPNSAELLYEPSYQNYGMVDHVVQGELVCRLLKCDARATSDLEAWVKTDFGSSSATSKENAIDSPKERGKSLPSSPSFTSDEKAEIVEHSSSKLVDVGSNWPRVSDLFSLTVETSNKICEIVDANMLIHDKISNNVTEMVVPSWVGSTYFDLRSGLDKHMDATDGFVSKANIKSENEDGQGVILLPYQNCDRVEWDNKIQCFTTSNLDVIDGKIDLGTNDCSDGVDNAHCPEILSANSLALINDTVPTKEFLCQDSFDDTSGELVEQPPKPELNLTFESSCHEMNSESKMKKEIVDSNFLCLESRTLETSCSSLDAQAPPIFSNLIILNSLDKVNYSTLNSHMDSFGDKEYFFSARNDIQVPENTTGIPTSASENMPSTVPAATTAELQGIPVDTMRKSSINIWTNGGLLGLEPSKPSDISVDYGNDDMCDSMPVAKAQTEVLCNGDLLSKTSVGKDRSNHVLCFPEQTEGSGSSSLEVNIPKQKDRSIFSAGNDIPLNKELLSVGFIQNHTDISAGISSLAHRFLDLNGSSYHKEYKKLSENHASKLTSSGFCSPPLEHIKLSCQPANDSIYNKLKLELCRINLEGSMGDVLFPSFQLLSESLQPVLEDVLESEDDTFCRSCPYSSDDLLSLHSNRMLMFGGRSKRCFI</sequence>
<keyword evidence="4" id="KW-1185">Reference proteome</keyword>
<organism evidence="3 5">
    <name type="scientific">Vanilla planifolia</name>
    <name type="common">Vanilla</name>
    <dbReference type="NCBI Taxonomy" id="51239"/>
    <lineage>
        <taxon>Eukaryota</taxon>
        <taxon>Viridiplantae</taxon>
        <taxon>Streptophyta</taxon>
        <taxon>Embryophyta</taxon>
        <taxon>Tracheophyta</taxon>
        <taxon>Spermatophyta</taxon>
        <taxon>Magnoliopsida</taxon>
        <taxon>Liliopsida</taxon>
        <taxon>Asparagales</taxon>
        <taxon>Orchidaceae</taxon>
        <taxon>Vanilloideae</taxon>
        <taxon>Vanilleae</taxon>
        <taxon>Vanilla</taxon>
    </lineage>
</organism>
<protein>
    <submittedName>
        <fullName evidence="3">Uncharacterized protein</fullName>
    </submittedName>
</protein>
<comment type="caution">
    <text evidence="3">The sequence shown here is derived from an EMBL/GenBank/DDBJ whole genome shotgun (WGS) entry which is preliminary data.</text>
</comment>
<evidence type="ECO:0000313" key="2">
    <source>
        <dbReference type="EMBL" id="KAG0485587.1"/>
    </source>
</evidence>
<evidence type="ECO:0000256" key="1">
    <source>
        <dbReference type="SAM" id="MobiDB-lite"/>
    </source>
</evidence>
<dbReference type="EMBL" id="JADCNM010000004">
    <property type="protein sequence ID" value="KAG0487340.1"/>
    <property type="molecule type" value="Genomic_DNA"/>
</dbReference>
<evidence type="ECO:0000313" key="5">
    <source>
        <dbReference type="Proteomes" id="UP000639772"/>
    </source>
</evidence>
<dbReference type="Proteomes" id="UP000636800">
    <property type="component" value="Unassembled WGS sequence"/>
</dbReference>
<reference evidence="4 5" key="1">
    <citation type="journal article" date="2020" name="Nat. Food">
        <title>A phased Vanilla planifolia genome enables genetic improvement of flavour and production.</title>
        <authorList>
            <person name="Hasing T."/>
            <person name="Tang H."/>
            <person name="Brym M."/>
            <person name="Khazi F."/>
            <person name="Huang T."/>
            <person name="Chambers A.H."/>
        </authorList>
    </citation>
    <scope>NUCLEOTIDE SEQUENCE [LARGE SCALE GENOMIC DNA]</scope>
    <source>
        <tissue evidence="3">Leaf</tissue>
    </source>
</reference>
<gene>
    <name evidence="3" type="ORF">HPP92_009435</name>
    <name evidence="2" type="ORF">HPP92_009666</name>
</gene>
<dbReference type="AlphaFoldDB" id="A0A835R872"/>
<evidence type="ECO:0000313" key="3">
    <source>
        <dbReference type="EMBL" id="KAG0487340.1"/>
    </source>
</evidence>
<proteinExistence type="predicted"/>
<feature type="region of interest" description="Disordered" evidence="1">
    <location>
        <begin position="114"/>
        <end position="144"/>
    </location>
</feature>
<evidence type="ECO:0000313" key="4">
    <source>
        <dbReference type="Proteomes" id="UP000636800"/>
    </source>
</evidence>
<accession>A0A835R872</accession>
<feature type="compositionally biased region" description="Basic and acidic residues" evidence="1">
    <location>
        <begin position="121"/>
        <end position="131"/>
    </location>
</feature>